<feature type="transmembrane region" description="Helical" evidence="7">
    <location>
        <begin position="194"/>
        <end position="214"/>
    </location>
</feature>
<evidence type="ECO:0000256" key="3">
    <source>
        <dbReference type="ARBA" id="ARBA00022475"/>
    </source>
</evidence>
<keyword evidence="6 7" id="KW-0472">Membrane</keyword>
<dbReference type="InterPro" id="IPR002656">
    <property type="entry name" value="Acyl_transf_3_dom"/>
</dbReference>
<comment type="subcellular location">
    <subcellularLocation>
        <location evidence="1">Cell membrane</location>
        <topology evidence="1">Multi-pass membrane protein</topology>
    </subcellularLocation>
</comment>
<dbReference type="PANTHER" id="PTHR40074">
    <property type="entry name" value="O-ACETYLTRANSFERASE WECH"/>
    <property type="match status" value="1"/>
</dbReference>
<proteinExistence type="inferred from homology"/>
<evidence type="ECO:0000313" key="10">
    <source>
        <dbReference type="Proteomes" id="UP000190367"/>
    </source>
</evidence>
<feature type="transmembrane region" description="Helical" evidence="7">
    <location>
        <begin position="252"/>
        <end position="269"/>
    </location>
</feature>
<dbReference type="OrthoDB" id="7579632at2"/>
<reference evidence="10" key="1">
    <citation type="submission" date="2017-02" db="EMBL/GenBank/DDBJ databases">
        <authorList>
            <person name="Varghese N."/>
            <person name="Submissions S."/>
        </authorList>
    </citation>
    <scope>NUCLEOTIDE SEQUENCE [LARGE SCALE GENOMIC DNA]</scope>
    <source>
        <strain evidence="10">DSM 22224</strain>
    </source>
</reference>
<evidence type="ECO:0000313" key="9">
    <source>
        <dbReference type="EMBL" id="SKA46005.1"/>
    </source>
</evidence>
<feature type="transmembrane region" description="Helical" evidence="7">
    <location>
        <begin position="19"/>
        <end position="40"/>
    </location>
</feature>
<evidence type="ECO:0000256" key="1">
    <source>
        <dbReference type="ARBA" id="ARBA00004651"/>
    </source>
</evidence>
<sequence length="349" mass="41110">METPAIGHTITPDKTPAKFIGYVHNFRGIAMMYIVAAHVLVQWPENSIVHKILVLLFQNSTIFFMFISGFLFQYLGHKFEYRDYLKRKFQYVICPYLVLSVPLILYRVYGGDVPGFTTDEHPDFLSWPRWEQAGYYLVHGAHLQQLWFIPVITLYYLISPLLLQIDKHPRLYYLLIPLLAISLIWQRSVLSDTLVMAVHFLSVYVAGMFTGRYRNQVLAFADRHRLLITLLPLVLMGITYFSPAWLYDRVDFLQKILFCIFFLYWLYRLDTRVPQWIGTIAVLSFGIYYIHYFFVLFLRGVSLKLYHREIPGNLLTWTLSYVFIMAGSVVALKIIKRILGKYSRYIVGY</sequence>
<keyword evidence="5 7" id="KW-1133">Transmembrane helix</keyword>
<evidence type="ECO:0000256" key="6">
    <source>
        <dbReference type="ARBA" id="ARBA00023136"/>
    </source>
</evidence>
<protein>
    <submittedName>
        <fullName evidence="9">Surface polysaccharide O-acyltransferase, integral membrane enzyme</fullName>
    </submittedName>
</protein>
<evidence type="ECO:0000259" key="8">
    <source>
        <dbReference type="Pfam" id="PF01757"/>
    </source>
</evidence>
<keyword evidence="3" id="KW-1003">Cell membrane</keyword>
<dbReference type="RefSeq" id="WP_078672986.1">
    <property type="nucleotide sequence ID" value="NZ_FUWZ01000007.1"/>
</dbReference>
<evidence type="ECO:0000256" key="2">
    <source>
        <dbReference type="ARBA" id="ARBA00007400"/>
    </source>
</evidence>
<feature type="transmembrane region" description="Helical" evidence="7">
    <location>
        <begin position="314"/>
        <end position="335"/>
    </location>
</feature>
<feature type="domain" description="Acyltransferase 3" evidence="8">
    <location>
        <begin position="21"/>
        <end position="331"/>
    </location>
</feature>
<comment type="similarity">
    <text evidence="2">Belongs to the acyltransferase 3 family.</text>
</comment>
<organism evidence="9 10">
    <name type="scientific">Chitinophaga eiseniae</name>
    <dbReference type="NCBI Taxonomy" id="634771"/>
    <lineage>
        <taxon>Bacteria</taxon>
        <taxon>Pseudomonadati</taxon>
        <taxon>Bacteroidota</taxon>
        <taxon>Chitinophagia</taxon>
        <taxon>Chitinophagales</taxon>
        <taxon>Chitinophagaceae</taxon>
        <taxon>Chitinophaga</taxon>
    </lineage>
</organism>
<accession>A0A1T4TZW8</accession>
<evidence type="ECO:0000256" key="5">
    <source>
        <dbReference type="ARBA" id="ARBA00022989"/>
    </source>
</evidence>
<dbReference type="AlphaFoldDB" id="A0A1T4TZW8"/>
<feature type="transmembrane region" description="Helical" evidence="7">
    <location>
        <begin position="226"/>
        <end position="246"/>
    </location>
</feature>
<keyword evidence="10" id="KW-1185">Reference proteome</keyword>
<name>A0A1T4TZW8_9BACT</name>
<dbReference type="Pfam" id="PF01757">
    <property type="entry name" value="Acyl_transf_3"/>
    <property type="match status" value="1"/>
</dbReference>
<feature type="transmembrane region" description="Helical" evidence="7">
    <location>
        <begin position="133"/>
        <end position="158"/>
    </location>
</feature>
<feature type="transmembrane region" description="Helical" evidence="7">
    <location>
        <begin position="89"/>
        <end position="109"/>
    </location>
</feature>
<dbReference type="STRING" id="634771.SAMN04488128_107166"/>
<dbReference type="GO" id="GO:0009246">
    <property type="term" value="P:enterobacterial common antigen biosynthetic process"/>
    <property type="evidence" value="ECO:0007669"/>
    <property type="project" value="TreeGrafter"/>
</dbReference>
<dbReference type="GO" id="GO:0005886">
    <property type="term" value="C:plasma membrane"/>
    <property type="evidence" value="ECO:0007669"/>
    <property type="project" value="UniProtKB-SubCell"/>
</dbReference>
<feature type="transmembrane region" description="Helical" evidence="7">
    <location>
        <begin position="170"/>
        <end position="188"/>
    </location>
</feature>
<feature type="transmembrane region" description="Helical" evidence="7">
    <location>
        <begin position="276"/>
        <end position="294"/>
    </location>
</feature>
<keyword evidence="4 7" id="KW-0812">Transmembrane</keyword>
<dbReference type="PANTHER" id="PTHR40074:SF2">
    <property type="entry name" value="O-ACETYLTRANSFERASE WECH"/>
    <property type="match status" value="1"/>
</dbReference>
<evidence type="ECO:0000256" key="4">
    <source>
        <dbReference type="ARBA" id="ARBA00022692"/>
    </source>
</evidence>
<dbReference type="Proteomes" id="UP000190367">
    <property type="component" value="Unassembled WGS sequence"/>
</dbReference>
<dbReference type="EMBL" id="FUWZ01000007">
    <property type="protein sequence ID" value="SKA46005.1"/>
    <property type="molecule type" value="Genomic_DNA"/>
</dbReference>
<dbReference type="GO" id="GO:0016413">
    <property type="term" value="F:O-acetyltransferase activity"/>
    <property type="evidence" value="ECO:0007669"/>
    <property type="project" value="TreeGrafter"/>
</dbReference>
<keyword evidence="9" id="KW-0012">Acyltransferase</keyword>
<keyword evidence="9" id="KW-0808">Transferase</keyword>
<evidence type="ECO:0000256" key="7">
    <source>
        <dbReference type="SAM" id="Phobius"/>
    </source>
</evidence>
<feature type="transmembrane region" description="Helical" evidence="7">
    <location>
        <begin position="52"/>
        <end position="77"/>
    </location>
</feature>
<gene>
    <name evidence="9" type="ORF">SAMN04488128_107166</name>
</gene>